<gene>
    <name evidence="2" type="ORF">E2C01_086445</name>
</gene>
<protein>
    <submittedName>
        <fullName evidence="2">Uncharacterized protein</fullName>
    </submittedName>
</protein>
<organism evidence="2 3">
    <name type="scientific">Portunus trituberculatus</name>
    <name type="common">Swimming crab</name>
    <name type="synonym">Neptunus trituberculatus</name>
    <dbReference type="NCBI Taxonomy" id="210409"/>
    <lineage>
        <taxon>Eukaryota</taxon>
        <taxon>Metazoa</taxon>
        <taxon>Ecdysozoa</taxon>
        <taxon>Arthropoda</taxon>
        <taxon>Crustacea</taxon>
        <taxon>Multicrustacea</taxon>
        <taxon>Malacostraca</taxon>
        <taxon>Eumalacostraca</taxon>
        <taxon>Eucarida</taxon>
        <taxon>Decapoda</taxon>
        <taxon>Pleocyemata</taxon>
        <taxon>Brachyura</taxon>
        <taxon>Eubrachyura</taxon>
        <taxon>Portunoidea</taxon>
        <taxon>Portunidae</taxon>
        <taxon>Portuninae</taxon>
        <taxon>Portunus</taxon>
    </lineage>
</organism>
<name>A0A5B7J3U7_PORTR</name>
<comment type="caution">
    <text evidence="2">The sequence shown here is derived from an EMBL/GenBank/DDBJ whole genome shotgun (WGS) entry which is preliminary data.</text>
</comment>
<sequence length="49" mass="5844">MRHSSDKITHQYPGRGGRNEAFDGAVRGTVRESPTRTWWWRLPLLFFRL</sequence>
<reference evidence="2 3" key="1">
    <citation type="submission" date="2019-05" db="EMBL/GenBank/DDBJ databases">
        <title>Another draft genome of Portunus trituberculatus and its Hox gene families provides insights of decapod evolution.</title>
        <authorList>
            <person name="Jeong J.-H."/>
            <person name="Song I."/>
            <person name="Kim S."/>
            <person name="Choi T."/>
            <person name="Kim D."/>
            <person name="Ryu S."/>
            <person name="Kim W."/>
        </authorList>
    </citation>
    <scope>NUCLEOTIDE SEQUENCE [LARGE SCALE GENOMIC DNA]</scope>
    <source>
        <tissue evidence="2">Muscle</tissue>
    </source>
</reference>
<dbReference type="Proteomes" id="UP000324222">
    <property type="component" value="Unassembled WGS sequence"/>
</dbReference>
<dbReference type="EMBL" id="VSRR010087664">
    <property type="protein sequence ID" value="MPC91410.1"/>
    <property type="molecule type" value="Genomic_DNA"/>
</dbReference>
<evidence type="ECO:0000313" key="3">
    <source>
        <dbReference type="Proteomes" id="UP000324222"/>
    </source>
</evidence>
<keyword evidence="3" id="KW-1185">Reference proteome</keyword>
<evidence type="ECO:0000256" key="1">
    <source>
        <dbReference type="SAM" id="MobiDB-lite"/>
    </source>
</evidence>
<accession>A0A5B7J3U7</accession>
<evidence type="ECO:0000313" key="2">
    <source>
        <dbReference type="EMBL" id="MPC91410.1"/>
    </source>
</evidence>
<dbReference type="AlphaFoldDB" id="A0A5B7J3U7"/>
<proteinExistence type="predicted"/>
<feature type="region of interest" description="Disordered" evidence="1">
    <location>
        <begin position="1"/>
        <end position="23"/>
    </location>
</feature>